<protein>
    <submittedName>
        <fullName evidence="4">Ankyrin repeat domain-containing protein</fullName>
    </submittedName>
</protein>
<dbReference type="SMART" id="SM00248">
    <property type="entry name" value="ANK"/>
    <property type="match status" value="2"/>
</dbReference>
<dbReference type="SUPFAM" id="SSF48403">
    <property type="entry name" value="Ankyrin repeat"/>
    <property type="match status" value="1"/>
</dbReference>
<dbReference type="InterPro" id="IPR002110">
    <property type="entry name" value="Ankyrin_rpt"/>
</dbReference>
<reference evidence="4 5" key="1">
    <citation type="submission" date="2024-01" db="EMBL/GenBank/DDBJ databases">
        <title>Maribacter spp. originated from different algae showed divergent polysaccharides utilization ability.</title>
        <authorList>
            <person name="Wang H."/>
            <person name="Wu Y."/>
        </authorList>
    </citation>
    <scope>NUCLEOTIDE SEQUENCE [LARGE SCALE GENOMIC DNA]</scope>
    <source>
        <strain evidence="4 5">PR1</strain>
    </source>
</reference>
<evidence type="ECO:0000313" key="5">
    <source>
        <dbReference type="Proteomes" id="UP001356308"/>
    </source>
</evidence>
<keyword evidence="1" id="KW-0677">Repeat</keyword>
<organism evidence="4 5">
    <name type="scientific">Maribacter cobaltidurans</name>
    <dbReference type="NCBI Taxonomy" id="1178778"/>
    <lineage>
        <taxon>Bacteria</taxon>
        <taxon>Pseudomonadati</taxon>
        <taxon>Bacteroidota</taxon>
        <taxon>Flavobacteriia</taxon>
        <taxon>Flavobacteriales</taxon>
        <taxon>Flavobacteriaceae</taxon>
        <taxon>Maribacter</taxon>
    </lineage>
</organism>
<name>A0ABU7IU40_9FLAO</name>
<dbReference type="Gene3D" id="1.25.40.20">
    <property type="entry name" value="Ankyrin repeat-containing domain"/>
    <property type="match status" value="1"/>
</dbReference>
<dbReference type="EMBL" id="JAZDDG010000004">
    <property type="protein sequence ID" value="MEE1976491.1"/>
    <property type="molecule type" value="Genomic_DNA"/>
</dbReference>
<dbReference type="PROSITE" id="PS50297">
    <property type="entry name" value="ANK_REP_REGION"/>
    <property type="match status" value="2"/>
</dbReference>
<gene>
    <name evidence="4" type="ORF">V1I91_10455</name>
</gene>
<dbReference type="PROSITE" id="PS50088">
    <property type="entry name" value="ANK_REPEAT"/>
    <property type="match status" value="2"/>
</dbReference>
<dbReference type="Proteomes" id="UP001356308">
    <property type="component" value="Unassembled WGS sequence"/>
</dbReference>
<feature type="repeat" description="ANK" evidence="3">
    <location>
        <begin position="100"/>
        <end position="132"/>
    </location>
</feature>
<dbReference type="PANTHER" id="PTHR24171">
    <property type="entry name" value="ANKYRIN REPEAT DOMAIN-CONTAINING PROTEIN 39-RELATED"/>
    <property type="match status" value="1"/>
</dbReference>
<keyword evidence="2 3" id="KW-0040">ANK repeat</keyword>
<evidence type="ECO:0000256" key="1">
    <source>
        <dbReference type="ARBA" id="ARBA00022737"/>
    </source>
</evidence>
<evidence type="ECO:0000256" key="2">
    <source>
        <dbReference type="ARBA" id="ARBA00023043"/>
    </source>
</evidence>
<dbReference type="RefSeq" id="WP_272651189.1">
    <property type="nucleotide sequence ID" value="NZ_JAZDDG010000004.1"/>
</dbReference>
<dbReference type="InterPro" id="IPR036770">
    <property type="entry name" value="Ankyrin_rpt-contain_sf"/>
</dbReference>
<sequence length="216" mass="23440">MKTKIQEHLLKLNNKVMRKTFKINSMKSLVNVSLSLLLLTTACGQVDTKTKVPAKSSSEVKSVVDAPSMDIQAAILSDNIEAVKQHIEAGTDLNKKDAMSGSTPLITAASFGKIKIAQELIDAGVDLSAKNNDGATALHTAAFFGRVEIVQLLIDAKVDKSTQNNFGATARESVMGPFEDMKPIYEMLKQQLEPLGLQLDLAEIEKSRPVIAMMLQ</sequence>
<keyword evidence="5" id="KW-1185">Reference proteome</keyword>
<evidence type="ECO:0000313" key="4">
    <source>
        <dbReference type="EMBL" id="MEE1976491.1"/>
    </source>
</evidence>
<dbReference type="Pfam" id="PF12796">
    <property type="entry name" value="Ank_2"/>
    <property type="match status" value="1"/>
</dbReference>
<evidence type="ECO:0000256" key="3">
    <source>
        <dbReference type="PROSITE-ProRule" id="PRU00023"/>
    </source>
</evidence>
<accession>A0ABU7IU40</accession>
<proteinExistence type="predicted"/>
<comment type="caution">
    <text evidence="4">The sequence shown here is derived from an EMBL/GenBank/DDBJ whole genome shotgun (WGS) entry which is preliminary data.</text>
</comment>
<feature type="repeat" description="ANK" evidence="3">
    <location>
        <begin position="133"/>
        <end position="165"/>
    </location>
</feature>